<dbReference type="GO" id="GO:0008237">
    <property type="term" value="F:metallopeptidase activity"/>
    <property type="evidence" value="ECO:0007669"/>
    <property type="project" value="UniProtKB-KW"/>
</dbReference>
<evidence type="ECO:0000259" key="4">
    <source>
        <dbReference type="Pfam" id="PF05193"/>
    </source>
</evidence>
<evidence type="ECO:0000313" key="6">
    <source>
        <dbReference type="Proteomes" id="UP000628017"/>
    </source>
</evidence>
<dbReference type="EMBL" id="BMKA01000002">
    <property type="protein sequence ID" value="GGA14011.1"/>
    <property type="molecule type" value="Genomic_DNA"/>
</dbReference>
<keyword evidence="3" id="KW-0732">Signal</keyword>
<dbReference type="InterPro" id="IPR007863">
    <property type="entry name" value="Peptidase_M16_C"/>
</dbReference>
<dbReference type="PANTHER" id="PTHR11851">
    <property type="entry name" value="METALLOPROTEASE"/>
    <property type="match status" value="1"/>
</dbReference>
<dbReference type="Proteomes" id="UP000628017">
    <property type="component" value="Unassembled WGS sequence"/>
</dbReference>
<dbReference type="SUPFAM" id="SSF63411">
    <property type="entry name" value="LuxS/MPP-like metallohydrolase"/>
    <property type="match status" value="2"/>
</dbReference>
<dbReference type="PANTHER" id="PTHR11851:SF49">
    <property type="entry name" value="MITOCHONDRIAL-PROCESSING PEPTIDASE SUBUNIT ALPHA"/>
    <property type="match status" value="1"/>
</dbReference>
<dbReference type="InterPro" id="IPR050361">
    <property type="entry name" value="MPP/UQCRC_Complex"/>
</dbReference>
<feature type="chain" id="PRO_5037940129" description="Peptidase M16 C-terminal domain-containing protein" evidence="3">
    <location>
        <begin position="20"/>
        <end position="427"/>
    </location>
</feature>
<dbReference type="GO" id="GO:0046872">
    <property type="term" value="F:metal ion binding"/>
    <property type="evidence" value="ECO:0007669"/>
    <property type="project" value="InterPro"/>
</dbReference>
<evidence type="ECO:0000256" key="2">
    <source>
        <dbReference type="ARBA" id="ARBA00023049"/>
    </source>
</evidence>
<dbReference type="AlphaFoldDB" id="A0A916QY55"/>
<sequence length="427" mass="47637">MFRFLVAVFLTLLPLSVAAQEVIPLKNTGGLHSAYVVPRNDFNRVDVQVLVLSGSYDDPVVSGTAHFLEHLAAFSADTYVLRQPRERDLFAKTSAVATIYTNSGHPAEIDRLMKLSRALLDTPELPEDFLQSEKNIVERETFLRERQFPTRWLRRKALQNLYGSTRGRANDIIADVPKLSLEAALDFHAKHYVPSNIMLIISGNIPPELAEKKVAEYFGDTKASEPPEKWWLNEKPAPGLRKIERLSSNRLYDDTLVYSKFVQYPVEDTSIDLQGEFFIGVSIFESRIREALIFNSFNIQSVNTSFFLAKNGDMEMVSFLVPMPGVSFEQAMEEFESTIATLLDTPPDAQEIETARKRNAAHAISAARRPDDFLSFLENVGSDGLPPISPGTYAELIESTSDAEVLGFLKSLIAPAPVSAIFASKEG</sequence>
<proteinExistence type="inferred from homology"/>
<keyword evidence="2" id="KW-0482">Metalloprotease</keyword>
<keyword evidence="2" id="KW-0645">Protease</keyword>
<evidence type="ECO:0000313" key="5">
    <source>
        <dbReference type="EMBL" id="GGA14011.1"/>
    </source>
</evidence>
<dbReference type="InterPro" id="IPR011249">
    <property type="entry name" value="Metalloenz_LuxS/M16"/>
</dbReference>
<keyword evidence="6" id="KW-1185">Reference proteome</keyword>
<reference evidence="5" key="1">
    <citation type="journal article" date="2014" name="Int. J. Syst. Evol. Microbiol.">
        <title>Complete genome sequence of Corynebacterium casei LMG S-19264T (=DSM 44701T), isolated from a smear-ripened cheese.</title>
        <authorList>
            <consortium name="US DOE Joint Genome Institute (JGI-PGF)"/>
            <person name="Walter F."/>
            <person name="Albersmeier A."/>
            <person name="Kalinowski J."/>
            <person name="Ruckert C."/>
        </authorList>
    </citation>
    <scope>NUCLEOTIDE SEQUENCE</scope>
    <source>
        <strain evidence="5">CGMCC 1.15880</strain>
    </source>
</reference>
<comment type="caution">
    <text evidence="5">The sequence shown here is derived from an EMBL/GenBank/DDBJ whole genome shotgun (WGS) entry which is preliminary data.</text>
</comment>
<evidence type="ECO:0000256" key="3">
    <source>
        <dbReference type="SAM" id="SignalP"/>
    </source>
</evidence>
<protein>
    <recommendedName>
        <fullName evidence="4">Peptidase M16 C-terminal domain-containing protein</fullName>
    </recommendedName>
</protein>
<dbReference type="Gene3D" id="3.30.830.10">
    <property type="entry name" value="Metalloenzyme, LuxS/M16 peptidase-like"/>
    <property type="match status" value="2"/>
</dbReference>
<accession>A0A916QY55</accession>
<reference evidence="5" key="2">
    <citation type="submission" date="2020-09" db="EMBL/GenBank/DDBJ databases">
        <authorList>
            <person name="Sun Q."/>
            <person name="Zhou Y."/>
        </authorList>
    </citation>
    <scope>NUCLEOTIDE SEQUENCE</scope>
    <source>
        <strain evidence="5">CGMCC 1.15880</strain>
    </source>
</reference>
<comment type="similarity">
    <text evidence="1">Belongs to the peptidase M16 family.</text>
</comment>
<dbReference type="RefSeq" id="WP_188672200.1">
    <property type="nucleotide sequence ID" value="NZ_BMKA01000002.1"/>
</dbReference>
<keyword evidence="2" id="KW-0378">Hydrolase</keyword>
<evidence type="ECO:0000256" key="1">
    <source>
        <dbReference type="ARBA" id="ARBA00007261"/>
    </source>
</evidence>
<dbReference type="Pfam" id="PF05193">
    <property type="entry name" value="Peptidase_M16_C"/>
    <property type="match status" value="1"/>
</dbReference>
<feature type="domain" description="Peptidase M16 C-terminal" evidence="4">
    <location>
        <begin position="178"/>
        <end position="358"/>
    </location>
</feature>
<feature type="signal peptide" evidence="3">
    <location>
        <begin position="1"/>
        <end position="19"/>
    </location>
</feature>
<organism evidence="5 6">
    <name type="scientific">Neptunicoccus cionae</name>
    <dbReference type="NCBI Taxonomy" id="2035344"/>
    <lineage>
        <taxon>Bacteria</taxon>
        <taxon>Pseudomonadati</taxon>
        <taxon>Pseudomonadota</taxon>
        <taxon>Alphaproteobacteria</taxon>
        <taxon>Rhodobacterales</taxon>
        <taxon>Paracoccaceae</taxon>
        <taxon>Neptunicoccus</taxon>
    </lineage>
</organism>
<gene>
    <name evidence="5" type="ORF">GCM10011498_12620</name>
</gene>
<name>A0A916QY55_9RHOB</name>